<evidence type="ECO:0000256" key="1">
    <source>
        <dbReference type="ARBA" id="ARBA00004651"/>
    </source>
</evidence>
<dbReference type="GO" id="GO:0004190">
    <property type="term" value="F:aspartic-type endopeptidase activity"/>
    <property type="evidence" value="ECO:0007669"/>
    <property type="project" value="InterPro"/>
</dbReference>
<evidence type="ECO:0000259" key="8">
    <source>
        <dbReference type="Pfam" id="PF01478"/>
    </source>
</evidence>
<dbReference type="Gene3D" id="1.20.120.1220">
    <property type="match status" value="1"/>
</dbReference>
<proteinExistence type="inferred from homology"/>
<dbReference type="AlphaFoldDB" id="A0A263BVX8"/>
<gene>
    <name evidence="10" type="ORF">CIB95_05775</name>
</gene>
<feature type="transmembrane region" description="Helical" evidence="7">
    <location>
        <begin position="179"/>
        <end position="212"/>
    </location>
</feature>
<dbReference type="PANTHER" id="PTHR30487">
    <property type="entry name" value="TYPE 4 PREPILIN-LIKE PROTEINS LEADER PEPTIDE-PROCESSING ENZYME"/>
    <property type="match status" value="1"/>
</dbReference>
<dbReference type="GO" id="GO:0006465">
    <property type="term" value="P:signal peptide processing"/>
    <property type="evidence" value="ECO:0007669"/>
    <property type="project" value="TreeGrafter"/>
</dbReference>
<dbReference type="RefSeq" id="WP_094923089.1">
    <property type="nucleotide sequence ID" value="NZ_NPIA01000002.1"/>
</dbReference>
<dbReference type="Pfam" id="PF06750">
    <property type="entry name" value="A24_N_bact"/>
    <property type="match status" value="1"/>
</dbReference>
<keyword evidence="6 7" id="KW-0472">Membrane</keyword>
<feature type="transmembrane region" description="Helical" evidence="7">
    <location>
        <begin position="74"/>
        <end position="94"/>
    </location>
</feature>
<feature type="transmembrane region" description="Helical" evidence="7">
    <location>
        <begin position="100"/>
        <end position="120"/>
    </location>
</feature>
<feature type="transmembrane region" description="Helical" evidence="7">
    <location>
        <begin position="224"/>
        <end position="247"/>
    </location>
</feature>
<feature type="transmembrane region" description="Helical" evidence="7">
    <location>
        <begin position="150"/>
        <end position="167"/>
    </location>
</feature>
<dbReference type="Pfam" id="PF01478">
    <property type="entry name" value="Peptidase_A24"/>
    <property type="match status" value="1"/>
</dbReference>
<dbReference type="Proteomes" id="UP000217083">
    <property type="component" value="Unassembled WGS sequence"/>
</dbReference>
<dbReference type="EMBL" id="NPIA01000002">
    <property type="protein sequence ID" value="OZM57865.1"/>
    <property type="molecule type" value="Genomic_DNA"/>
</dbReference>
<dbReference type="InterPro" id="IPR000045">
    <property type="entry name" value="Prepilin_IV_endopep_pep"/>
</dbReference>
<reference evidence="11" key="1">
    <citation type="submission" date="2017-08" db="EMBL/GenBank/DDBJ databases">
        <authorList>
            <person name="Huang Z."/>
        </authorList>
    </citation>
    <scope>NUCLEOTIDE SEQUENCE [LARGE SCALE GENOMIC DNA]</scope>
    <source>
        <strain evidence="11">SA5d-4</strain>
    </source>
</reference>
<organism evidence="10 11">
    <name type="scientific">Lottiidibacillus patelloidae</name>
    <dbReference type="NCBI Taxonomy" id="2670334"/>
    <lineage>
        <taxon>Bacteria</taxon>
        <taxon>Bacillati</taxon>
        <taxon>Bacillota</taxon>
        <taxon>Bacilli</taxon>
        <taxon>Bacillales</taxon>
        <taxon>Bacillaceae</taxon>
        <taxon>Lottiidibacillus</taxon>
    </lineage>
</organism>
<keyword evidence="3" id="KW-1003">Cell membrane</keyword>
<evidence type="ECO:0000256" key="4">
    <source>
        <dbReference type="ARBA" id="ARBA00022692"/>
    </source>
</evidence>
<feature type="transmembrane region" description="Helical" evidence="7">
    <location>
        <begin position="6"/>
        <end position="27"/>
    </location>
</feature>
<keyword evidence="4 7" id="KW-0812">Transmembrane</keyword>
<dbReference type="InterPro" id="IPR010627">
    <property type="entry name" value="Prepilin_pept_A24_N"/>
</dbReference>
<dbReference type="PANTHER" id="PTHR30487:SF0">
    <property type="entry name" value="PREPILIN LEADER PEPTIDASE_N-METHYLTRANSFERASE-RELATED"/>
    <property type="match status" value="1"/>
</dbReference>
<dbReference type="InterPro" id="IPR050882">
    <property type="entry name" value="Prepilin_peptidase/N-MTase"/>
</dbReference>
<evidence type="ECO:0000256" key="3">
    <source>
        <dbReference type="ARBA" id="ARBA00022475"/>
    </source>
</evidence>
<evidence type="ECO:0000313" key="10">
    <source>
        <dbReference type="EMBL" id="OZM57865.1"/>
    </source>
</evidence>
<sequence>MDFFIIFYSFILGLLIGSFLNVVGLRVPLGKSIVKPRSACTTCKRTLTATDLIPVISFLFFGGKCKTCGEKISIMYPTVELLTGLLYAYAAYSIGIEWELLAAFLLISLGMVIIVTDISYMLIPNKILLFFAIVIIPIRVLSPLTPWWDAIVGAIVGFVLLYFVAVVSKGGMGGGDVKLFAVLGLFLGLKGVLLTFFLSTFIGAVFGIIGLISGKIKRKQAIPFGPYIIVASLIAYFFGEQMIMWYIEQFFSKG</sequence>
<dbReference type="GO" id="GO:0005886">
    <property type="term" value="C:plasma membrane"/>
    <property type="evidence" value="ECO:0007669"/>
    <property type="project" value="UniProtKB-SubCell"/>
</dbReference>
<comment type="subcellular location">
    <subcellularLocation>
        <location evidence="1">Cell membrane</location>
        <topology evidence="1">Multi-pass membrane protein</topology>
    </subcellularLocation>
</comment>
<keyword evidence="5 7" id="KW-1133">Transmembrane helix</keyword>
<evidence type="ECO:0000256" key="6">
    <source>
        <dbReference type="ARBA" id="ARBA00023136"/>
    </source>
</evidence>
<keyword evidence="11" id="KW-1185">Reference proteome</keyword>
<accession>A0A263BVX8</accession>
<evidence type="ECO:0000256" key="2">
    <source>
        <dbReference type="ARBA" id="ARBA00005801"/>
    </source>
</evidence>
<reference evidence="10 11" key="2">
    <citation type="submission" date="2017-09" db="EMBL/GenBank/DDBJ databases">
        <title>Bacillus patelloidae sp. nov., isolated from the intestinal tract of a marine limpet.</title>
        <authorList>
            <person name="Liu R."/>
            <person name="Dong C."/>
            <person name="Shao Z."/>
        </authorList>
    </citation>
    <scope>NUCLEOTIDE SEQUENCE [LARGE SCALE GENOMIC DNA]</scope>
    <source>
        <strain evidence="10 11">SA5d-4</strain>
    </source>
</reference>
<protein>
    <submittedName>
        <fullName evidence="10">Prepilin peptidase</fullName>
    </submittedName>
</protein>
<evidence type="ECO:0000256" key="7">
    <source>
        <dbReference type="SAM" id="Phobius"/>
    </source>
</evidence>
<evidence type="ECO:0000256" key="5">
    <source>
        <dbReference type="ARBA" id="ARBA00022989"/>
    </source>
</evidence>
<comment type="similarity">
    <text evidence="2">Belongs to the peptidase A24 family.</text>
</comment>
<comment type="caution">
    <text evidence="10">The sequence shown here is derived from an EMBL/GenBank/DDBJ whole genome shotgun (WGS) entry which is preliminary data.</text>
</comment>
<feature type="domain" description="Prepilin type IV endopeptidase peptidase" evidence="8">
    <location>
        <begin position="105"/>
        <end position="208"/>
    </location>
</feature>
<evidence type="ECO:0000259" key="9">
    <source>
        <dbReference type="Pfam" id="PF06750"/>
    </source>
</evidence>
<name>A0A263BVX8_9BACI</name>
<feature type="domain" description="Prepilin peptidase A24 N-terminal" evidence="9">
    <location>
        <begin position="11"/>
        <end position="93"/>
    </location>
</feature>
<evidence type="ECO:0000313" key="11">
    <source>
        <dbReference type="Proteomes" id="UP000217083"/>
    </source>
</evidence>